<keyword evidence="8" id="KW-0032">Aminotransferase</keyword>
<dbReference type="RefSeq" id="WP_311660289.1">
    <property type="nucleotide sequence ID" value="NZ_JAVREX010000013.1"/>
</dbReference>
<dbReference type="PANTHER" id="PTHR46577:SF1">
    <property type="entry name" value="HTH-TYPE TRANSCRIPTIONAL REGULATORY PROTEIN GABR"/>
    <property type="match status" value="1"/>
</dbReference>
<evidence type="ECO:0000256" key="4">
    <source>
        <dbReference type="ARBA" id="ARBA00023125"/>
    </source>
</evidence>
<keyword evidence="3" id="KW-0805">Transcription regulation</keyword>
<dbReference type="InterPro" id="IPR015424">
    <property type="entry name" value="PyrdxlP-dep_Trfase"/>
</dbReference>
<comment type="similarity">
    <text evidence="1">In the C-terminal section; belongs to the class-I pyridoxal-phosphate-dependent aminotransferase family.</text>
</comment>
<dbReference type="SUPFAM" id="SSF53383">
    <property type="entry name" value="PLP-dependent transferases"/>
    <property type="match status" value="1"/>
</dbReference>
<comment type="caution">
    <text evidence="8">The sequence shown here is derived from an EMBL/GenBank/DDBJ whole genome shotgun (WGS) entry which is preliminary data.</text>
</comment>
<evidence type="ECO:0000256" key="6">
    <source>
        <dbReference type="SAM" id="MobiDB-lite"/>
    </source>
</evidence>
<dbReference type="CDD" id="cd00609">
    <property type="entry name" value="AAT_like"/>
    <property type="match status" value="1"/>
</dbReference>
<name>A0ABU2RQL0_9ACTN</name>
<dbReference type="EMBL" id="JAVREX010000013">
    <property type="protein sequence ID" value="MDT0431142.1"/>
    <property type="molecule type" value="Genomic_DNA"/>
</dbReference>
<dbReference type="PROSITE" id="PS50949">
    <property type="entry name" value="HTH_GNTR"/>
    <property type="match status" value="1"/>
</dbReference>
<dbReference type="InterPro" id="IPR000524">
    <property type="entry name" value="Tscrpt_reg_HTH_GntR"/>
</dbReference>
<dbReference type="InterPro" id="IPR036390">
    <property type="entry name" value="WH_DNA-bd_sf"/>
</dbReference>
<evidence type="ECO:0000256" key="5">
    <source>
        <dbReference type="ARBA" id="ARBA00023163"/>
    </source>
</evidence>
<sequence>MVDHGSLAWATSLDLDRESGGPLHTVLRRALRSAVVSGRLAAGSVLPPSRTLAADLGCSRWVVTEAYAQLIAEGYLEARSGSGTRVRAGAVPPPGAGSARPEVPRPAEFDMTPGVPDLRAFPRKRWADAVRDAVATMKTVDLGYPDASGHALLRRELAAYLVRGRAASATPESVVVCGGTQDAVVRLCTALRHEGHTRVAVEDPGWTRLRSAIEAVGLEAVPVPVDDGGLQVDRLAELTGVRAVVVAPAHQFPTGSVLSPPRRAELVDWARRVDGLVVEDDYDAEFRYDRRPVGVVQGMDHDRVALLGSVSKTLAPALRLGWMCAPRRWADATARAVVSGFPPPVVEQLAYASFLRSGAYDRHIRASRLRYRRRRDLLIEELGKSLPGCRVSGAAAGFHLLLHLPDGDEARTVRRAEARGVRLAGLGEYRVTDGHTGGALVLGYGNLADAAVPGAARALAEAVGAPERGRTPRRPPA</sequence>
<dbReference type="GO" id="GO:0008483">
    <property type="term" value="F:transaminase activity"/>
    <property type="evidence" value="ECO:0007669"/>
    <property type="project" value="UniProtKB-KW"/>
</dbReference>
<gene>
    <name evidence="8" type="ORF">RM649_26315</name>
</gene>
<evidence type="ECO:0000256" key="2">
    <source>
        <dbReference type="ARBA" id="ARBA00022898"/>
    </source>
</evidence>
<evidence type="ECO:0000313" key="8">
    <source>
        <dbReference type="EMBL" id="MDT0431142.1"/>
    </source>
</evidence>
<dbReference type="Gene3D" id="3.40.640.10">
    <property type="entry name" value="Type I PLP-dependent aspartate aminotransferase-like (Major domain)"/>
    <property type="match status" value="1"/>
</dbReference>
<reference evidence="9" key="1">
    <citation type="submission" date="2023-07" db="EMBL/GenBank/DDBJ databases">
        <title>30 novel species of actinomycetes from the DSMZ collection.</title>
        <authorList>
            <person name="Nouioui I."/>
        </authorList>
    </citation>
    <scope>NUCLEOTIDE SEQUENCE [LARGE SCALE GENOMIC DNA]</scope>
    <source>
        <strain evidence="9">DSM 41770</strain>
    </source>
</reference>
<dbReference type="CDD" id="cd07377">
    <property type="entry name" value="WHTH_GntR"/>
    <property type="match status" value="1"/>
</dbReference>
<evidence type="ECO:0000259" key="7">
    <source>
        <dbReference type="PROSITE" id="PS50949"/>
    </source>
</evidence>
<evidence type="ECO:0000256" key="3">
    <source>
        <dbReference type="ARBA" id="ARBA00023015"/>
    </source>
</evidence>
<keyword evidence="9" id="KW-1185">Reference proteome</keyword>
<feature type="compositionally biased region" description="Low complexity" evidence="6">
    <location>
        <begin position="85"/>
        <end position="101"/>
    </location>
</feature>
<dbReference type="InterPro" id="IPR051446">
    <property type="entry name" value="HTH_trans_reg/aminotransferase"/>
</dbReference>
<dbReference type="PANTHER" id="PTHR46577">
    <property type="entry name" value="HTH-TYPE TRANSCRIPTIONAL REGULATORY PROTEIN GABR"/>
    <property type="match status" value="1"/>
</dbReference>
<feature type="domain" description="HTH gntR-type" evidence="7">
    <location>
        <begin position="21"/>
        <end position="89"/>
    </location>
</feature>
<keyword evidence="2" id="KW-0663">Pyridoxal phosphate</keyword>
<keyword evidence="4" id="KW-0238">DNA-binding</keyword>
<proteinExistence type="inferred from homology"/>
<dbReference type="Gene3D" id="1.10.10.10">
    <property type="entry name" value="Winged helix-like DNA-binding domain superfamily/Winged helix DNA-binding domain"/>
    <property type="match status" value="1"/>
</dbReference>
<keyword evidence="8" id="KW-0808">Transferase</keyword>
<evidence type="ECO:0000313" key="9">
    <source>
        <dbReference type="Proteomes" id="UP001183777"/>
    </source>
</evidence>
<dbReference type="SUPFAM" id="SSF46785">
    <property type="entry name" value="Winged helix' DNA-binding domain"/>
    <property type="match status" value="1"/>
</dbReference>
<evidence type="ECO:0000256" key="1">
    <source>
        <dbReference type="ARBA" id="ARBA00005384"/>
    </source>
</evidence>
<dbReference type="Pfam" id="PF00392">
    <property type="entry name" value="GntR"/>
    <property type="match status" value="1"/>
</dbReference>
<dbReference type="InterPro" id="IPR015421">
    <property type="entry name" value="PyrdxlP-dep_Trfase_major"/>
</dbReference>
<accession>A0ABU2RQL0</accession>
<dbReference type="SMART" id="SM00345">
    <property type="entry name" value="HTH_GNTR"/>
    <property type="match status" value="1"/>
</dbReference>
<protein>
    <submittedName>
        <fullName evidence="8">PLP-dependent aminotransferase family protein</fullName>
    </submittedName>
</protein>
<dbReference type="Pfam" id="PF00155">
    <property type="entry name" value="Aminotran_1_2"/>
    <property type="match status" value="1"/>
</dbReference>
<dbReference type="InterPro" id="IPR036388">
    <property type="entry name" value="WH-like_DNA-bd_sf"/>
</dbReference>
<dbReference type="InterPro" id="IPR004839">
    <property type="entry name" value="Aminotransferase_I/II_large"/>
</dbReference>
<dbReference type="Proteomes" id="UP001183777">
    <property type="component" value="Unassembled WGS sequence"/>
</dbReference>
<feature type="region of interest" description="Disordered" evidence="6">
    <location>
        <begin position="84"/>
        <end position="111"/>
    </location>
</feature>
<keyword evidence="5" id="KW-0804">Transcription</keyword>
<organism evidence="8 9">
    <name type="scientific">Streptomyces salyersiae</name>
    <dbReference type="NCBI Taxonomy" id="3075530"/>
    <lineage>
        <taxon>Bacteria</taxon>
        <taxon>Bacillati</taxon>
        <taxon>Actinomycetota</taxon>
        <taxon>Actinomycetes</taxon>
        <taxon>Kitasatosporales</taxon>
        <taxon>Streptomycetaceae</taxon>
        <taxon>Streptomyces</taxon>
    </lineage>
</organism>